<dbReference type="EMBL" id="CACRXK020029177">
    <property type="protein sequence ID" value="CAB4041933.1"/>
    <property type="molecule type" value="Genomic_DNA"/>
</dbReference>
<evidence type="ECO:0000313" key="1">
    <source>
        <dbReference type="EMBL" id="CAB4041933.1"/>
    </source>
</evidence>
<accession>A0A6S7LRX3</accession>
<dbReference type="GO" id="GO:0051897">
    <property type="term" value="P:positive regulation of phosphatidylinositol 3-kinase/protein kinase B signal transduction"/>
    <property type="evidence" value="ECO:0007669"/>
    <property type="project" value="TreeGrafter"/>
</dbReference>
<dbReference type="Proteomes" id="UP001152795">
    <property type="component" value="Unassembled WGS sequence"/>
</dbReference>
<dbReference type="PANTHER" id="PTHR13298">
    <property type="entry name" value="CYTOSOLIC REGULATOR PIANISSIMO"/>
    <property type="match status" value="1"/>
</dbReference>
<dbReference type="PANTHER" id="PTHR13298:SF11">
    <property type="entry name" value="RAPAMYCIN-INSENSITIVE COMPANION OF MTOR"/>
    <property type="match status" value="1"/>
</dbReference>
<dbReference type="Pfam" id="PF14664">
    <property type="entry name" value="RICTOR_N"/>
    <property type="match status" value="1"/>
</dbReference>
<dbReference type="GO" id="GO:0038203">
    <property type="term" value="P:TORC2 signaling"/>
    <property type="evidence" value="ECO:0007669"/>
    <property type="project" value="TreeGrafter"/>
</dbReference>
<dbReference type="InterPro" id="IPR028267">
    <property type="entry name" value="Pianissimo_N"/>
</dbReference>
<dbReference type="GO" id="GO:0031932">
    <property type="term" value="C:TORC2 complex"/>
    <property type="evidence" value="ECO:0007669"/>
    <property type="project" value="InterPro"/>
</dbReference>
<feature type="non-terminal residue" evidence="1">
    <location>
        <position position="1"/>
    </location>
</feature>
<protein>
    <submittedName>
        <fullName evidence="1">Rapamycin-insensitive companion of mTOR-like</fullName>
    </submittedName>
</protein>
<comment type="caution">
    <text evidence="1">The sequence shown here is derived from an EMBL/GenBank/DDBJ whole genome shotgun (WGS) entry which is preliminary data.</text>
</comment>
<dbReference type="OrthoDB" id="271111at2759"/>
<name>A0A6S7LRX3_PARCT</name>
<evidence type="ECO:0000313" key="2">
    <source>
        <dbReference type="Proteomes" id="UP001152795"/>
    </source>
</evidence>
<dbReference type="SMART" id="SM01308">
    <property type="entry name" value="RICTOR_N"/>
    <property type="match status" value="1"/>
</dbReference>
<gene>
    <name evidence="1" type="ORF">PACLA_8A046482</name>
</gene>
<keyword evidence="2" id="KW-1185">Reference proteome</keyword>
<dbReference type="GO" id="GO:0043539">
    <property type="term" value="F:protein serine/threonine kinase activator activity"/>
    <property type="evidence" value="ECO:0007669"/>
    <property type="project" value="TreeGrafter"/>
</dbReference>
<sequence length="162" mass="17857">MSFAHCLVAIAADKSQEQDRLGRACLATMCELAVSNVQVASYCGGINTIISSVLDSQVHRMNECLVLTLLFLMNNPVTRCYVRPDVGLEGILAPFTDLHYNHGIEIPDSQLREDRESRLQTSKMAMATVFKTWPGIICLCKPDGSGLQSVLQIFCLPDPLIK</sequence>
<proteinExistence type="predicted"/>
<dbReference type="AlphaFoldDB" id="A0A6S7LRX3"/>
<dbReference type="InterPro" id="IPR028268">
    <property type="entry name" value="Pianissimo_fam"/>
</dbReference>
<reference evidence="1" key="1">
    <citation type="submission" date="2020-04" db="EMBL/GenBank/DDBJ databases">
        <authorList>
            <person name="Alioto T."/>
            <person name="Alioto T."/>
            <person name="Gomez Garrido J."/>
        </authorList>
    </citation>
    <scope>NUCLEOTIDE SEQUENCE</scope>
    <source>
        <strain evidence="1">A484AB</strain>
    </source>
</reference>
<organism evidence="1 2">
    <name type="scientific">Paramuricea clavata</name>
    <name type="common">Red gorgonian</name>
    <name type="synonym">Violescent sea-whip</name>
    <dbReference type="NCBI Taxonomy" id="317549"/>
    <lineage>
        <taxon>Eukaryota</taxon>
        <taxon>Metazoa</taxon>
        <taxon>Cnidaria</taxon>
        <taxon>Anthozoa</taxon>
        <taxon>Octocorallia</taxon>
        <taxon>Malacalcyonacea</taxon>
        <taxon>Plexauridae</taxon>
        <taxon>Paramuricea</taxon>
    </lineage>
</organism>